<evidence type="ECO:0000313" key="3">
    <source>
        <dbReference type="Proteomes" id="UP000624404"/>
    </source>
</evidence>
<proteinExistence type="predicted"/>
<dbReference type="OrthoDB" id="4539697at2759"/>
<organism evidence="2 3">
    <name type="scientific">Sclerotinia trifoliorum</name>
    <dbReference type="NCBI Taxonomy" id="28548"/>
    <lineage>
        <taxon>Eukaryota</taxon>
        <taxon>Fungi</taxon>
        <taxon>Dikarya</taxon>
        <taxon>Ascomycota</taxon>
        <taxon>Pezizomycotina</taxon>
        <taxon>Leotiomycetes</taxon>
        <taxon>Helotiales</taxon>
        <taxon>Sclerotiniaceae</taxon>
        <taxon>Sclerotinia</taxon>
    </lineage>
</organism>
<comment type="caution">
    <text evidence="2">The sequence shown here is derived from an EMBL/GenBank/DDBJ whole genome shotgun (WGS) entry which is preliminary data.</text>
</comment>
<dbReference type="Pfam" id="PF12006">
    <property type="entry name" value="DUF3500"/>
    <property type="match status" value="1"/>
</dbReference>
<feature type="region of interest" description="Disordered" evidence="1">
    <location>
        <begin position="1"/>
        <end position="21"/>
    </location>
</feature>
<name>A0A8H2ZU33_9HELO</name>
<sequence>MAVLPKNSGYIQTSDPKMPRSDAAVPFRNIIPSPDHPRIAGIQDHTALSWCESRRQIEAPAWLINRLEAKNLERPYRGFTSDGNVREGLYNYTEDEGAPTEEVIAKTEELLKILSQEQRKAVQFEDVTDDEFRLGSNPELYMNPGGLRLDECSPEIQTAIHAILKASSSKQGYEKIHACCLTNDFLGHLVNGKKVLNEHSYNFRLFGTPSMRKPWGYTFFGHHLSHVVVFLGKRMVIGPTFMGAEPDRIDEGPHAGLRLFRSEEMDSLSLMQSLSRELQDKATLSKGMDGKSLPDDRWNPFDERHLGGARQDNRIVPYEGCPVSEFPADKQELIIKLFKSFNEYYPDAVLEQRVALFKKHLGETYFAWIGEFGDNDPYYYRIHSPVAFMELDFHCGIFLTNTSPARCHIHTCNRLPNRGDYGRALLEQYTENHLSINQNYLQPYKILRPRIP</sequence>
<evidence type="ECO:0000256" key="1">
    <source>
        <dbReference type="SAM" id="MobiDB-lite"/>
    </source>
</evidence>
<reference evidence="2" key="1">
    <citation type="submission" date="2020-10" db="EMBL/GenBank/DDBJ databases">
        <authorList>
            <person name="Kusch S."/>
        </authorList>
    </citation>
    <scope>NUCLEOTIDE SEQUENCE</scope>
    <source>
        <strain evidence="2">SwB9</strain>
    </source>
</reference>
<evidence type="ECO:0000313" key="2">
    <source>
        <dbReference type="EMBL" id="CAD6449111.1"/>
    </source>
</evidence>
<dbReference type="Proteomes" id="UP000624404">
    <property type="component" value="Unassembled WGS sequence"/>
</dbReference>
<protein>
    <submittedName>
        <fullName evidence="2">D472ff17-22bd-4c85-9fee-7ef0a2ab96cb</fullName>
    </submittedName>
</protein>
<dbReference type="PANTHER" id="PTHR37489">
    <property type="entry name" value="DUF3500 DOMAIN-CONTAINING PROTEIN"/>
    <property type="match status" value="1"/>
</dbReference>
<dbReference type="AlphaFoldDB" id="A0A8H2ZU33"/>
<gene>
    <name evidence="2" type="ORF">SCLTRI_LOCUS8904</name>
</gene>
<dbReference type="EMBL" id="CAJHIA010000033">
    <property type="protein sequence ID" value="CAD6449111.1"/>
    <property type="molecule type" value="Genomic_DNA"/>
</dbReference>
<keyword evidence="3" id="KW-1185">Reference proteome</keyword>
<accession>A0A8H2ZU33</accession>
<dbReference type="InterPro" id="IPR021889">
    <property type="entry name" value="DUF3500"/>
</dbReference>
<dbReference type="PANTHER" id="PTHR37489:SF1">
    <property type="entry name" value="DUF3500 DOMAIN-CONTAINING PROTEIN"/>
    <property type="match status" value="1"/>
</dbReference>